<dbReference type="AlphaFoldDB" id="C5J6U9"/>
<evidence type="ECO:0000313" key="2">
    <source>
        <dbReference type="Proteomes" id="UP000001491"/>
    </source>
</evidence>
<dbReference type="KEGG" id="mco:MCJ_005070"/>
<protein>
    <submittedName>
        <fullName evidence="1">Uncharacterized protein</fullName>
    </submittedName>
</protein>
<dbReference type="EMBL" id="FM864216">
    <property type="protein sequence ID" value="CAT05212.1"/>
    <property type="molecule type" value="Genomic_DNA"/>
</dbReference>
<proteinExistence type="predicted"/>
<dbReference type="Proteomes" id="UP000001491">
    <property type="component" value="Chromosome"/>
</dbReference>
<name>C5J6U9_MESCH</name>
<dbReference type="HOGENOM" id="CLU_3374706_0_0_14"/>
<sequence length="34" mass="4169">MLTNFFKMKKFLSLNFVYNFDGSFISEYFASRFK</sequence>
<organism evidence="1 2">
    <name type="scientific">Mesomycoplasma conjunctivae (strain ATCC 25834 / NCTC 10147 / HRC/581)</name>
    <name type="common">Mycoplasma conjunctivae</name>
    <dbReference type="NCBI Taxonomy" id="572263"/>
    <lineage>
        <taxon>Bacteria</taxon>
        <taxon>Bacillati</taxon>
        <taxon>Mycoplasmatota</taxon>
        <taxon>Mycoplasmoidales</taxon>
        <taxon>Metamycoplasmataceae</taxon>
        <taxon>Mesomycoplasma</taxon>
    </lineage>
</organism>
<evidence type="ECO:0000313" key="1">
    <source>
        <dbReference type="EMBL" id="CAT05212.1"/>
    </source>
</evidence>
<gene>
    <name evidence="1" type="ordered locus">MCJ_005070</name>
</gene>
<reference evidence="2" key="1">
    <citation type="journal article" date="2009" name="BMC Bioinformatics">
        <title>The Mycoplasma conjunctivae genome sequencing, annotation and analysis.</title>
        <authorList>
            <person name="Calderon-Copete S.P."/>
            <person name="Wigger G."/>
            <person name="Wunderlin C."/>
            <person name="Schmidheini T."/>
            <person name="Frey J."/>
            <person name="Quail M.A."/>
            <person name="Falquet L."/>
        </authorList>
    </citation>
    <scope>NUCLEOTIDE SEQUENCE [LARGE SCALE GENOMIC DNA]</scope>
    <source>
        <strain evidence="2">ATCC 25834 / NCTC 10147 / HRC/581</strain>
    </source>
</reference>
<keyword evidence="2" id="KW-1185">Reference proteome</keyword>
<accession>C5J6U9</accession>